<protein>
    <submittedName>
        <fullName evidence="1">Uncharacterized protein</fullName>
    </submittedName>
</protein>
<accession>A0AAD7J7T9</accession>
<proteinExistence type="predicted"/>
<gene>
    <name evidence="1" type="ORF">B0H16DRAFT_1537571</name>
</gene>
<sequence>MSKKTGIRLARLSSLDALFVTLHSSSYFSTATCGNFVSQEARGNLVSQAPTLVPASHLGSHIVTLLLLALAALLKSDKRSSRLPKEGKLCKIPVYIHKRDMPRLLSLRLQFGTWTDVQLGPRLIDPEEYVHFHALREHIFQTPKPRTLSIPASSVSHSIS</sequence>
<dbReference type="AlphaFoldDB" id="A0AAD7J7T9"/>
<comment type="caution">
    <text evidence="1">The sequence shown here is derived from an EMBL/GenBank/DDBJ whole genome shotgun (WGS) entry which is preliminary data.</text>
</comment>
<evidence type="ECO:0000313" key="2">
    <source>
        <dbReference type="Proteomes" id="UP001215598"/>
    </source>
</evidence>
<organism evidence="1 2">
    <name type="scientific">Mycena metata</name>
    <dbReference type="NCBI Taxonomy" id="1033252"/>
    <lineage>
        <taxon>Eukaryota</taxon>
        <taxon>Fungi</taxon>
        <taxon>Dikarya</taxon>
        <taxon>Basidiomycota</taxon>
        <taxon>Agaricomycotina</taxon>
        <taxon>Agaricomycetes</taxon>
        <taxon>Agaricomycetidae</taxon>
        <taxon>Agaricales</taxon>
        <taxon>Marasmiineae</taxon>
        <taxon>Mycenaceae</taxon>
        <taxon>Mycena</taxon>
    </lineage>
</organism>
<dbReference type="EMBL" id="JARKIB010000045">
    <property type="protein sequence ID" value="KAJ7756974.1"/>
    <property type="molecule type" value="Genomic_DNA"/>
</dbReference>
<keyword evidence="2" id="KW-1185">Reference proteome</keyword>
<name>A0AAD7J7T9_9AGAR</name>
<reference evidence="1" key="1">
    <citation type="submission" date="2023-03" db="EMBL/GenBank/DDBJ databases">
        <title>Massive genome expansion in bonnet fungi (Mycena s.s.) driven by repeated elements and novel gene families across ecological guilds.</title>
        <authorList>
            <consortium name="Lawrence Berkeley National Laboratory"/>
            <person name="Harder C.B."/>
            <person name="Miyauchi S."/>
            <person name="Viragh M."/>
            <person name="Kuo A."/>
            <person name="Thoen E."/>
            <person name="Andreopoulos B."/>
            <person name="Lu D."/>
            <person name="Skrede I."/>
            <person name="Drula E."/>
            <person name="Henrissat B."/>
            <person name="Morin E."/>
            <person name="Kohler A."/>
            <person name="Barry K."/>
            <person name="LaButti K."/>
            <person name="Morin E."/>
            <person name="Salamov A."/>
            <person name="Lipzen A."/>
            <person name="Mereny Z."/>
            <person name="Hegedus B."/>
            <person name="Baldrian P."/>
            <person name="Stursova M."/>
            <person name="Weitz H."/>
            <person name="Taylor A."/>
            <person name="Grigoriev I.V."/>
            <person name="Nagy L.G."/>
            <person name="Martin F."/>
            <person name="Kauserud H."/>
        </authorList>
    </citation>
    <scope>NUCLEOTIDE SEQUENCE</scope>
    <source>
        <strain evidence="1">CBHHK182m</strain>
    </source>
</reference>
<evidence type="ECO:0000313" key="1">
    <source>
        <dbReference type="EMBL" id="KAJ7756974.1"/>
    </source>
</evidence>
<dbReference type="Proteomes" id="UP001215598">
    <property type="component" value="Unassembled WGS sequence"/>
</dbReference>